<organism evidence="1 2">
    <name type="scientific">Necator americanus</name>
    <name type="common">Human hookworm</name>
    <dbReference type="NCBI Taxonomy" id="51031"/>
    <lineage>
        <taxon>Eukaryota</taxon>
        <taxon>Metazoa</taxon>
        <taxon>Ecdysozoa</taxon>
        <taxon>Nematoda</taxon>
        <taxon>Chromadorea</taxon>
        <taxon>Rhabditida</taxon>
        <taxon>Rhabditina</taxon>
        <taxon>Rhabditomorpha</taxon>
        <taxon>Strongyloidea</taxon>
        <taxon>Ancylostomatidae</taxon>
        <taxon>Bunostominae</taxon>
        <taxon>Necator</taxon>
    </lineage>
</organism>
<sequence>MSPIAHSSSAGWLKSLAVPATNTKFVPPSCRNRSSQLSRNHLLHFISIAAVCGVFFDADHEPISYPCFLQGSKRYTEIS</sequence>
<gene>
    <name evidence="1" type="primary">Necator_chrX.g24532</name>
    <name evidence="1" type="ORF">RB195_024367</name>
</gene>
<protein>
    <submittedName>
        <fullName evidence="1">Uncharacterized protein</fullName>
    </submittedName>
</protein>
<accession>A0ABR1EMW0</accession>
<keyword evidence="2" id="KW-1185">Reference proteome</keyword>
<evidence type="ECO:0000313" key="2">
    <source>
        <dbReference type="Proteomes" id="UP001303046"/>
    </source>
</evidence>
<comment type="caution">
    <text evidence="1">The sequence shown here is derived from an EMBL/GenBank/DDBJ whole genome shotgun (WGS) entry which is preliminary data.</text>
</comment>
<proteinExistence type="predicted"/>
<reference evidence="1 2" key="1">
    <citation type="submission" date="2023-08" db="EMBL/GenBank/DDBJ databases">
        <title>A Necator americanus chromosomal reference genome.</title>
        <authorList>
            <person name="Ilik V."/>
            <person name="Petrzelkova K.J."/>
            <person name="Pardy F."/>
            <person name="Fuh T."/>
            <person name="Niatou-Singa F.S."/>
            <person name="Gouil Q."/>
            <person name="Baker L."/>
            <person name="Ritchie M.E."/>
            <person name="Jex A.R."/>
            <person name="Gazzola D."/>
            <person name="Li H."/>
            <person name="Toshio Fujiwara R."/>
            <person name="Zhan B."/>
            <person name="Aroian R.V."/>
            <person name="Pafco B."/>
            <person name="Schwarz E.M."/>
        </authorList>
    </citation>
    <scope>NUCLEOTIDE SEQUENCE [LARGE SCALE GENOMIC DNA]</scope>
    <source>
        <strain evidence="1 2">Aroian</strain>
        <tissue evidence="1">Whole animal</tissue>
    </source>
</reference>
<dbReference type="EMBL" id="JAVFWL010000006">
    <property type="protein sequence ID" value="KAK6764007.1"/>
    <property type="molecule type" value="Genomic_DNA"/>
</dbReference>
<dbReference type="Proteomes" id="UP001303046">
    <property type="component" value="Unassembled WGS sequence"/>
</dbReference>
<evidence type="ECO:0000313" key="1">
    <source>
        <dbReference type="EMBL" id="KAK6764007.1"/>
    </source>
</evidence>
<name>A0ABR1EMW0_NECAM</name>